<gene>
    <name evidence="2" type="ORF">ACFOM8_21550</name>
</gene>
<evidence type="ECO:0000259" key="1">
    <source>
        <dbReference type="Pfam" id="PF13936"/>
    </source>
</evidence>
<feature type="domain" description="Transposase IS30-like HTH" evidence="1">
    <location>
        <begin position="7"/>
        <end position="45"/>
    </location>
</feature>
<comment type="caution">
    <text evidence="2">The sequence shown here is derived from an EMBL/GenBank/DDBJ whole genome shotgun (WGS) entry which is preliminary data.</text>
</comment>
<reference evidence="3" key="1">
    <citation type="journal article" date="2019" name="Int. J. Syst. Evol. Microbiol.">
        <title>The Global Catalogue of Microorganisms (GCM) 10K type strain sequencing project: providing services to taxonomists for standard genome sequencing and annotation.</title>
        <authorList>
            <consortium name="The Broad Institute Genomics Platform"/>
            <consortium name="The Broad Institute Genome Sequencing Center for Infectious Disease"/>
            <person name="Wu L."/>
            <person name="Ma J."/>
        </authorList>
    </citation>
    <scope>NUCLEOTIDE SEQUENCE [LARGE SCALE GENOMIC DNA]</scope>
    <source>
        <strain evidence="3">KCTC 42473</strain>
    </source>
</reference>
<evidence type="ECO:0000313" key="2">
    <source>
        <dbReference type="EMBL" id="MFC3632009.1"/>
    </source>
</evidence>
<sequence length="72" mass="8208">MRRPFTNLTLDERRVISRMLQAKVPKTQIAQMLGRDRSTITREVKLNWWHAAAQAIGHQHPATLAFGLSLGD</sequence>
<organism evidence="2 3">
    <name type="scientific">Paracoccus angustae</name>
    <dbReference type="NCBI Taxonomy" id="1671480"/>
    <lineage>
        <taxon>Bacteria</taxon>
        <taxon>Pseudomonadati</taxon>
        <taxon>Pseudomonadota</taxon>
        <taxon>Alphaproteobacteria</taxon>
        <taxon>Rhodobacterales</taxon>
        <taxon>Paracoccaceae</taxon>
        <taxon>Paracoccus</taxon>
    </lineage>
</organism>
<dbReference type="Proteomes" id="UP001595539">
    <property type="component" value="Unassembled WGS sequence"/>
</dbReference>
<evidence type="ECO:0000313" key="3">
    <source>
        <dbReference type="Proteomes" id="UP001595539"/>
    </source>
</evidence>
<keyword evidence="3" id="KW-1185">Reference proteome</keyword>
<protein>
    <submittedName>
        <fullName evidence="2">Helix-turn-helix domain-containing protein</fullName>
    </submittedName>
</protein>
<accession>A0ABV7UAS6</accession>
<dbReference type="EMBL" id="JBHRXY010000059">
    <property type="protein sequence ID" value="MFC3632009.1"/>
    <property type="molecule type" value="Genomic_DNA"/>
</dbReference>
<dbReference type="Pfam" id="PF13936">
    <property type="entry name" value="HTH_38"/>
    <property type="match status" value="1"/>
</dbReference>
<dbReference type="InterPro" id="IPR025246">
    <property type="entry name" value="IS30-like_HTH"/>
</dbReference>
<dbReference type="SUPFAM" id="SSF109709">
    <property type="entry name" value="KorB DNA-binding domain-like"/>
    <property type="match status" value="1"/>
</dbReference>
<name>A0ABV7UAS6_9RHOB</name>
<proteinExistence type="predicted"/>
<dbReference type="RefSeq" id="WP_377764460.1">
    <property type="nucleotide sequence ID" value="NZ_JBHRXY010000059.1"/>
</dbReference>